<proteinExistence type="predicted"/>
<comment type="caution">
    <text evidence="1">The sequence shown here is derived from an EMBL/GenBank/DDBJ whole genome shotgun (WGS) entry which is preliminary data.</text>
</comment>
<accession>A0ABP5K377</accession>
<sequence length="63" mass="6249">MTAGPGFTSALSDATWLDVTHAVPVAWLLIGHSGPLRPEETHTSVEAGLLAMAGAVGLAPAAG</sequence>
<organism evidence="1 2">
    <name type="scientific">Streptomyces synnematoformans</name>
    <dbReference type="NCBI Taxonomy" id="415721"/>
    <lineage>
        <taxon>Bacteria</taxon>
        <taxon>Bacillati</taxon>
        <taxon>Actinomycetota</taxon>
        <taxon>Actinomycetes</taxon>
        <taxon>Kitasatosporales</taxon>
        <taxon>Streptomycetaceae</taxon>
        <taxon>Streptomyces</taxon>
    </lineage>
</organism>
<dbReference type="Proteomes" id="UP001500443">
    <property type="component" value="Unassembled WGS sequence"/>
</dbReference>
<reference evidence="2" key="1">
    <citation type="journal article" date="2019" name="Int. J. Syst. Evol. Microbiol.">
        <title>The Global Catalogue of Microorganisms (GCM) 10K type strain sequencing project: providing services to taxonomists for standard genome sequencing and annotation.</title>
        <authorList>
            <consortium name="The Broad Institute Genomics Platform"/>
            <consortium name="The Broad Institute Genome Sequencing Center for Infectious Disease"/>
            <person name="Wu L."/>
            <person name="Ma J."/>
        </authorList>
    </citation>
    <scope>NUCLEOTIDE SEQUENCE [LARGE SCALE GENOMIC DNA]</scope>
    <source>
        <strain evidence="2">JCM 15481</strain>
    </source>
</reference>
<name>A0ABP5K377_9ACTN</name>
<protein>
    <submittedName>
        <fullName evidence="1">Uncharacterized protein</fullName>
    </submittedName>
</protein>
<keyword evidence="2" id="KW-1185">Reference proteome</keyword>
<gene>
    <name evidence="1" type="ORF">GCM10009802_28970</name>
</gene>
<evidence type="ECO:0000313" key="1">
    <source>
        <dbReference type="EMBL" id="GAA2124207.1"/>
    </source>
</evidence>
<evidence type="ECO:0000313" key="2">
    <source>
        <dbReference type="Proteomes" id="UP001500443"/>
    </source>
</evidence>
<dbReference type="EMBL" id="BAAAPF010000079">
    <property type="protein sequence ID" value="GAA2124207.1"/>
    <property type="molecule type" value="Genomic_DNA"/>
</dbReference>
<dbReference type="RefSeq" id="WP_344290431.1">
    <property type="nucleotide sequence ID" value="NZ_BAAAPF010000079.1"/>
</dbReference>